<dbReference type="AlphaFoldDB" id="A0A2P8HQZ8"/>
<evidence type="ECO:0000256" key="4">
    <source>
        <dbReference type="ARBA" id="ARBA00022898"/>
    </source>
</evidence>
<dbReference type="GO" id="GO:0008483">
    <property type="term" value="F:transaminase activity"/>
    <property type="evidence" value="ECO:0007669"/>
    <property type="project" value="UniProtKB-KW"/>
</dbReference>
<reference evidence="6 7" key="1">
    <citation type="submission" date="2018-03" db="EMBL/GenBank/DDBJ databases">
        <title>Genomic Encyclopedia of Type Strains, Phase III (KMG-III): the genomes of soil and plant-associated and newly described type strains.</title>
        <authorList>
            <person name="Whitman W."/>
        </authorList>
    </citation>
    <scope>NUCLEOTIDE SEQUENCE [LARGE SCALE GENOMIC DNA]</scope>
    <source>
        <strain evidence="6 7">CGMCC 4.7097</strain>
    </source>
</reference>
<organism evidence="6 7">
    <name type="scientific">Saccharothrix carnea</name>
    <dbReference type="NCBI Taxonomy" id="1280637"/>
    <lineage>
        <taxon>Bacteria</taxon>
        <taxon>Bacillati</taxon>
        <taxon>Actinomycetota</taxon>
        <taxon>Actinomycetes</taxon>
        <taxon>Pseudonocardiales</taxon>
        <taxon>Pseudonocardiaceae</taxon>
        <taxon>Saccharothrix</taxon>
    </lineage>
</organism>
<keyword evidence="7" id="KW-1185">Reference proteome</keyword>
<dbReference type="OrthoDB" id="9801052at2"/>
<accession>A0A2P8HQZ8</accession>
<dbReference type="GO" id="GO:0030170">
    <property type="term" value="F:pyridoxal phosphate binding"/>
    <property type="evidence" value="ECO:0007669"/>
    <property type="project" value="InterPro"/>
</dbReference>
<dbReference type="InterPro" id="IPR005814">
    <property type="entry name" value="Aminotrans_3"/>
</dbReference>
<comment type="cofactor">
    <cofactor evidence="1">
        <name>pyridoxal 5'-phosphate</name>
        <dbReference type="ChEBI" id="CHEBI:597326"/>
    </cofactor>
</comment>
<dbReference type="RefSeq" id="WP_106620153.1">
    <property type="nucleotide sequence ID" value="NZ_PYAX01000024.1"/>
</dbReference>
<dbReference type="Gene3D" id="3.40.640.10">
    <property type="entry name" value="Type I PLP-dependent aspartate aminotransferase-like (Major domain)"/>
    <property type="match status" value="2"/>
</dbReference>
<evidence type="ECO:0000313" key="7">
    <source>
        <dbReference type="Proteomes" id="UP000241118"/>
    </source>
</evidence>
<protein>
    <submittedName>
        <fullName evidence="6">Acetylornithine/succinyldiaminopimelate/putresci ne aminotransferase</fullName>
    </submittedName>
</protein>
<dbReference type="EMBL" id="PYAX01000024">
    <property type="protein sequence ID" value="PSL48646.1"/>
    <property type="molecule type" value="Genomic_DNA"/>
</dbReference>
<evidence type="ECO:0000256" key="3">
    <source>
        <dbReference type="ARBA" id="ARBA00022679"/>
    </source>
</evidence>
<gene>
    <name evidence="6" type="ORF">B0I31_12433</name>
</gene>
<evidence type="ECO:0000256" key="5">
    <source>
        <dbReference type="RuleBase" id="RU003560"/>
    </source>
</evidence>
<comment type="similarity">
    <text evidence="5">Belongs to the class-III pyridoxal-phosphate-dependent aminotransferase family.</text>
</comment>
<dbReference type="PIRSF" id="PIRSF000521">
    <property type="entry name" value="Transaminase_4ab_Lys_Orn"/>
    <property type="match status" value="1"/>
</dbReference>
<dbReference type="PANTHER" id="PTHR11986:SF79">
    <property type="entry name" value="ACETYLORNITHINE AMINOTRANSFERASE, MITOCHONDRIAL"/>
    <property type="match status" value="1"/>
</dbReference>
<evidence type="ECO:0000313" key="6">
    <source>
        <dbReference type="EMBL" id="PSL48646.1"/>
    </source>
</evidence>
<dbReference type="Gene3D" id="3.90.1150.10">
    <property type="entry name" value="Aspartate Aminotransferase, domain 1"/>
    <property type="match status" value="2"/>
</dbReference>
<keyword evidence="4 5" id="KW-0663">Pyridoxal phosphate</keyword>
<proteinExistence type="inferred from homology"/>
<evidence type="ECO:0000256" key="1">
    <source>
        <dbReference type="ARBA" id="ARBA00001933"/>
    </source>
</evidence>
<evidence type="ECO:0000256" key="2">
    <source>
        <dbReference type="ARBA" id="ARBA00022576"/>
    </source>
</evidence>
<dbReference type="Pfam" id="PF00202">
    <property type="entry name" value="Aminotran_3"/>
    <property type="match status" value="1"/>
</dbReference>
<dbReference type="InterPro" id="IPR015424">
    <property type="entry name" value="PyrdxlP-dep_Trfase"/>
</dbReference>
<dbReference type="SUPFAM" id="SSF53383">
    <property type="entry name" value="PLP-dependent transferases"/>
    <property type="match status" value="1"/>
</dbReference>
<dbReference type="PANTHER" id="PTHR11986">
    <property type="entry name" value="AMINOTRANSFERASE CLASS III"/>
    <property type="match status" value="1"/>
</dbReference>
<name>A0A2P8HQZ8_SACCR</name>
<sequence length="518" mass="55838">MGNSAIELAEPTMLDLLSRYGLDVEYVRSSGNTLYARRPEDGSERVVLDFAGGYGSVLLGHSNPELVALARELLERQTPIHAQFSRHPYANEVAKRLNAILHREFDTDEPYYAVFANSGAEAIEAAVKHAELDRVHKVQEVLNAVEEAVAAARAAVEGGAVVAEEAHRALGLPTGDFAALADEVNRLNAERAARPPIFLALENGFHGKLVGSVQLTHNPVYRMPFAALARPSRFVPLNEVGAVRKVLDEERVRLLKPVVVDGAVHLAEQELPVVTGFLLEPIQGEGGIQEVTAEFAAEITAACEEAGVPVILDEIQCGMGRTGRFFAGSRIGLRGDYYVLSKSLGGGIAKAAVMLVRQKFYRGDFELLHSSTYAKDSFSCTIALKVLDLLEADGGRAYRTAAERGEKLAAMLESVRADHPDVVKEVRGRGLMLGLEFHDQSGSASASTAGHAQSGMLGYAIGAYLLREHDIRVFPTASATNTLRFEPSIQLTDAEIDLMEAGLRAVVAVLRDPSGHLA</sequence>
<dbReference type="InterPro" id="IPR015421">
    <property type="entry name" value="PyrdxlP-dep_Trfase_major"/>
</dbReference>
<comment type="caution">
    <text evidence="6">The sequence shown here is derived from an EMBL/GenBank/DDBJ whole genome shotgun (WGS) entry which is preliminary data.</text>
</comment>
<dbReference type="InterPro" id="IPR015422">
    <property type="entry name" value="PyrdxlP-dep_Trfase_small"/>
</dbReference>
<dbReference type="GO" id="GO:0042802">
    <property type="term" value="F:identical protein binding"/>
    <property type="evidence" value="ECO:0007669"/>
    <property type="project" value="TreeGrafter"/>
</dbReference>
<dbReference type="InterPro" id="IPR050103">
    <property type="entry name" value="Class-III_PLP-dep_AT"/>
</dbReference>
<keyword evidence="3 6" id="KW-0808">Transferase</keyword>
<dbReference type="Proteomes" id="UP000241118">
    <property type="component" value="Unassembled WGS sequence"/>
</dbReference>
<keyword evidence="2 6" id="KW-0032">Aminotransferase</keyword>